<dbReference type="Proteomes" id="UP000531840">
    <property type="component" value="Unassembled WGS sequence"/>
</dbReference>
<evidence type="ECO:0000313" key="2">
    <source>
        <dbReference type="Proteomes" id="UP000531840"/>
    </source>
</evidence>
<dbReference type="EMBL" id="JACBYF010000009">
    <property type="protein sequence ID" value="NYS47620.1"/>
    <property type="molecule type" value="Genomic_DNA"/>
</dbReference>
<protein>
    <submittedName>
        <fullName evidence="1">Uncharacterized protein</fullName>
    </submittedName>
</protein>
<name>A0ABX2T320_9BACL</name>
<dbReference type="RefSeq" id="WP_179941408.1">
    <property type="nucleotide sequence ID" value="NZ_JACBYF010000009.1"/>
</dbReference>
<sequence>MKNIIDEYEVIDRIFELEKNTFDKRSEKISTTPFTLINWSSSYLDFFPYESSLNQSKPALIYKDERETSIKNCYLDSKLIFSCDNRNNNWGSLFLEEYDNYKKSLLFVEDDDENMTLKQLKIAYIKANKYTKVICYLNDEDDDEKSFYIYFFQYNNEKIVQITRYGFFEGLSKILPVVEFYFLYSNNEVRIISKDELGEEVLIYDGQIRQ</sequence>
<evidence type="ECO:0000313" key="1">
    <source>
        <dbReference type="EMBL" id="NYS47620.1"/>
    </source>
</evidence>
<organism evidence="1 2">
    <name type="scientific">Gemelliphila palaticanis</name>
    <dbReference type="NCBI Taxonomy" id="81950"/>
    <lineage>
        <taxon>Bacteria</taxon>
        <taxon>Bacillati</taxon>
        <taxon>Bacillota</taxon>
        <taxon>Bacilli</taxon>
        <taxon>Bacillales</taxon>
        <taxon>Gemellaceae</taxon>
        <taxon>Gemelliphila</taxon>
    </lineage>
</organism>
<proteinExistence type="predicted"/>
<comment type="caution">
    <text evidence="1">The sequence shown here is derived from an EMBL/GenBank/DDBJ whole genome shotgun (WGS) entry which is preliminary data.</text>
</comment>
<keyword evidence="2" id="KW-1185">Reference proteome</keyword>
<reference evidence="1 2" key="1">
    <citation type="submission" date="2020-07" db="EMBL/GenBank/DDBJ databases">
        <title>MOT database genomes.</title>
        <authorList>
            <person name="Joseph S."/>
            <person name="Aduse-Opoku J."/>
            <person name="Hashim A."/>
            <person name="Wade W."/>
            <person name="Curtis M."/>
        </authorList>
    </citation>
    <scope>NUCLEOTIDE SEQUENCE [LARGE SCALE GENOMIC DNA]</scope>
    <source>
        <strain evidence="1 2">CIP 106318</strain>
    </source>
</reference>
<accession>A0ABX2T320</accession>
<gene>
    <name evidence="1" type="ORF">HZY85_05335</name>
</gene>